<keyword evidence="1 2" id="KW-0732">Signal</keyword>
<feature type="signal peptide" evidence="2">
    <location>
        <begin position="1"/>
        <end position="19"/>
    </location>
</feature>
<sequence>MKKLICYIAFIAFASFVCAQQKVTIEAPSPDPTLVVRGPEKEIRFVDQPFWEKVSNCLYLFSDAFNSKIQSDRTVYTALQIDKNMRVTAIVNGGVDKNIRPSYTQKLEIAVPAGGFVLLASDDDYTFAGWKKFVAENFRIGDLVKLRIDGEIVSLKQVIAAKEGKTLPTIELKDDYMQTVTGKSVEVKGIVTSYNKKEGHRLFLKQGDSSIVLPVSRNGEFKANLDLKQGTNYFDLLLMQDGVEVGKQSLTFYVKSQQDDQKERVMWVEQFPNAKVLVNREAVSAMIKNVKSADFTAIGLDVKGPEGYVSYRKNDLSHCPYYTATSNPKKKVEDTGFDLLQTVLEEAHAAGIKVYVSFNFFTEGNITTHDSAILGQHKDWEEIVQRPEDKGKLLKITESTRGKEAAEGKLVALAFVNPSNKEVQDYQLLRVEEVLKNYNVDGIVLDRCRYDNLYADFSYASRNAFEDYLAAQGKRLDNFPADAFRIDSLGTMVKGKYFKEWITFRSQIISDFTGRVRNLVDLYKNKKNPNLKMAAYVGSWYEVYYQNGVNWASRSFSYNSRLGFPESVIYGEEYNKTSYLKYLDFLMIGTYYKTAKEVNRYITLGNILTCGECPILGSISLPDLKVPNQGRVLGASLKNSAGLMIFDYCYVDWANFFEQMRIAYSIMNK</sequence>
<reference evidence="4 5" key="1">
    <citation type="journal article" date="2019" name="Nat. Med.">
        <title>A library of human gut bacterial isolates paired with longitudinal multiomics data enables mechanistic microbiome research.</title>
        <authorList>
            <person name="Poyet M."/>
            <person name="Groussin M."/>
            <person name="Gibbons S.M."/>
            <person name="Avila-Pacheco J."/>
            <person name="Jiang X."/>
            <person name="Kearney S.M."/>
            <person name="Perrotta A.R."/>
            <person name="Berdy B."/>
            <person name="Zhao S."/>
            <person name="Lieberman T.D."/>
            <person name="Swanson P.K."/>
            <person name="Smith M."/>
            <person name="Roesemann S."/>
            <person name="Alexander J.E."/>
            <person name="Rich S.A."/>
            <person name="Livny J."/>
            <person name="Vlamakis H."/>
            <person name="Clish C."/>
            <person name="Bullock K."/>
            <person name="Deik A."/>
            <person name="Scott J."/>
            <person name="Pierce K.A."/>
            <person name="Xavier R.J."/>
            <person name="Alm E.J."/>
        </authorList>
    </citation>
    <scope>NUCLEOTIDE SEQUENCE [LARGE SCALE GENOMIC DNA]</scope>
    <source>
        <strain evidence="4 5">BIOML-A6</strain>
    </source>
</reference>
<keyword evidence="4" id="KW-0378">Hydrolase</keyword>
<gene>
    <name evidence="4" type="ORF">F9958_09570</name>
</gene>
<feature type="domain" description="Glycosyl hydrolase-like 10" evidence="3">
    <location>
        <begin position="264"/>
        <end position="552"/>
    </location>
</feature>
<accession>A0A7J5LCK2</accession>
<dbReference type="AlphaFoldDB" id="A0A7J5LCK2"/>
<evidence type="ECO:0000313" key="4">
    <source>
        <dbReference type="EMBL" id="KAB5314070.1"/>
    </source>
</evidence>
<name>A0A7J5LCK2_BACSE</name>
<dbReference type="PANTHER" id="PTHR43405">
    <property type="entry name" value="GLYCOSYL HYDROLASE DIGH"/>
    <property type="match status" value="1"/>
</dbReference>
<dbReference type="Gene3D" id="3.20.20.80">
    <property type="entry name" value="Glycosidases"/>
    <property type="match status" value="1"/>
</dbReference>
<evidence type="ECO:0000259" key="3">
    <source>
        <dbReference type="Pfam" id="PF02638"/>
    </source>
</evidence>
<dbReference type="Pfam" id="PF02638">
    <property type="entry name" value="GHL10"/>
    <property type="match status" value="1"/>
</dbReference>
<dbReference type="EMBL" id="WCLE01000017">
    <property type="protein sequence ID" value="KAB5314070.1"/>
    <property type="molecule type" value="Genomic_DNA"/>
</dbReference>
<dbReference type="PANTHER" id="PTHR43405:SF1">
    <property type="entry name" value="GLYCOSYL HYDROLASE DIGH"/>
    <property type="match status" value="1"/>
</dbReference>
<organism evidence="4 5">
    <name type="scientific">Bacteroides stercoris</name>
    <dbReference type="NCBI Taxonomy" id="46506"/>
    <lineage>
        <taxon>Bacteria</taxon>
        <taxon>Pseudomonadati</taxon>
        <taxon>Bacteroidota</taxon>
        <taxon>Bacteroidia</taxon>
        <taxon>Bacteroidales</taxon>
        <taxon>Bacteroidaceae</taxon>
        <taxon>Bacteroides</taxon>
    </lineage>
</organism>
<dbReference type="InterPro" id="IPR052177">
    <property type="entry name" value="Divisome_Glycosyl_Hydrolase"/>
</dbReference>
<dbReference type="RefSeq" id="WP_117940841.1">
    <property type="nucleotide sequence ID" value="NZ_CP081913.1"/>
</dbReference>
<protein>
    <submittedName>
        <fullName evidence="4">Family 10 glycosylhydrolase</fullName>
    </submittedName>
</protein>
<evidence type="ECO:0000313" key="5">
    <source>
        <dbReference type="Proteomes" id="UP000467334"/>
    </source>
</evidence>
<dbReference type="InterPro" id="IPR017853">
    <property type="entry name" value="GH"/>
</dbReference>
<evidence type="ECO:0000256" key="2">
    <source>
        <dbReference type="SAM" id="SignalP"/>
    </source>
</evidence>
<dbReference type="GO" id="GO:0016787">
    <property type="term" value="F:hydrolase activity"/>
    <property type="evidence" value="ECO:0007669"/>
    <property type="project" value="UniProtKB-KW"/>
</dbReference>
<comment type="caution">
    <text evidence="4">The sequence shown here is derived from an EMBL/GenBank/DDBJ whole genome shotgun (WGS) entry which is preliminary data.</text>
</comment>
<evidence type="ECO:0000256" key="1">
    <source>
        <dbReference type="ARBA" id="ARBA00022729"/>
    </source>
</evidence>
<proteinExistence type="predicted"/>
<feature type="chain" id="PRO_5029536659" evidence="2">
    <location>
        <begin position="20"/>
        <end position="669"/>
    </location>
</feature>
<dbReference type="Proteomes" id="UP000467334">
    <property type="component" value="Unassembled WGS sequence"/>
</dbReference>
<dbReference type="InterPro" id="IPR003790">
    <property type="entry name" value="GHL10"/>
</dbReference>
<dbReference type="SUPFAM" id="SSF51445">
    <property type="entry name" value="(Trans)glycosidases"/>
    <property type="match status" value="1"/>
</dbReference>